<dbReference type="Proteomes" id="UP000008311">
    <property type="component" value="Unassembled WGS sequence"/>
</dbReference>
<protein>
    <submittedName>
        <fullName evidence="1">Uncharacterized protein</fullName>
    </submittedName>
</protein>
<dbReference type="AlphaFoldDB" id="B9TAG5"/>
<gene>
    <name evidence="1" type="ORF">RCOM_1984690</name>
</gene>
<keyword evidence="2" id="KW-1185">Reference proteome</keyword>
<sequence>MGYAFIYAIGLKTKASHLWSGKGIGFGSIGPGYSIDDSGIAEATAGGTYPTVSAAGGTGYRSNNDGFGRERREARYYGSMGEDARLPGPQIGY</sequence>
<evidence type="ECO:0000313" key="1">
    <source>
        <dbReference type="EMBL" id="EEF27150.1"/>
    </source>
</evidence>
<evidence type="ECO:0000313" key="2">
    <source>
        <dbReference type="Proteomes" id="UP000008311"/>
    </source>
</evidence>
<name>B9TAG5_RICCO</name>
<proteinExistence type="predicted"/>
<organism evidence="1 2">
    <name type="scientific">Ricinus communis</name>
    <name type="common">Castor bean</name>
    <dbReference type="NCBI Taxonomy" id="3988"/>
    <lineage>
        <taxon>Eukaryota</taxon>
        <taxon>Viridiplantae</taxon>
        <taxon>Streptophyta</taxon>
        <taxon>Embryophyta</taxon>
        <taxon>Tracheophyta</taxon>
        <taxon>Spermatophyta</taxon>
        <taxon>Magnoliopsida</taxon>
        <taxon>eudicotyledons</taxon>
        <taxon>Gunneridae</taxon>
        <taxon>Pentapetalae</taxon>
        <taxon>rosids</taxon>
        <taxon>fabids</taxon>
        <taxon>Malpighiales</taxon>
        <taxon>Euphorbiaceae</taxon>
        <taxon>Acalyphoideae</taxon>
        <taxon>Acalypheae</taxon>
        <taxon>Ricinus</taxon>
    </lineage>
</organism>
<dbReference type="EMBL" id="EQ975745">
    <property type="protein sequence ID" value="EEF27150.1"/>
    <property type="molecule type" value="Genomic_DNA"/>
</dbReference>
<accession>B9TAG5</accession>
<reference evidence="2" key="1">
    <citation type="journal article" date="2010" name="Nat. Biotechnol.">
        <title>Draft genome sequence of the oilseed species Ricinus communis.</title>
        <authorList>
            <person name="Chan A.P."/>
            <person name="Crabtree J."/>
            <person name="Zhao Q."/>
            <person name="Lorenzi H."/>
            <person name="Orvis J."/>
            <person name="Puiu D."/>
            <person name="Melake-Berhan A."/>
            <person name="Jones K.M."/>
            <person name="Redman J."/>
            <person name="Chen G."/>
            <person name="Cahoon E.B."/>
            <person name="Gedil M."/>
            <person name="Stanke M."/>
            <person name="Haas B.J."/>
            <person name="Wortman J.R."/>
            <person name="Fraser-Liggett C.M."/>
            <person name="Ravel J."/>
            <person name="Rabinowicz P.D."/>
        </authorList>
    </citation>
    <scope>NUCLEOTIDE SEQUENCE [LARGE SCALE GENOMIC DNA]</scope>
    <source>
        <strain evidence="2">cv. Hale</strain>
    </source>
</reference>
<dbReference type="InParanoid" id="B9TAG5"/>